<reference evidence="1 2" key="1">
    <citation type="submission" date="2023-01" db="EMBL/GenBank/DDBJ databases">
        <title>Analysis of 21 Apiospora genomes using comparative genomics revels a genus with tremendous synthesis potential of carbohydrate active enzymes and secondary metabolites.</title>
        <authorList>
            <person name="Sorensen T."/>
        </authorList>
    </citation>
    <scope>NUCLEOTIDE SEQUENCE [LARGE SCALE GENOMIC DNA]</scope>
    <source>
        <strain evidence="1 2">CBS 24483</strain>
    </source>
</reference>
<sequence>MYSFPFETSNQPGVLPLWGAAAHTPTPDPTFPPTQYPPYAGFHLDQGILGSSPSATAADQMKELLYKVDMLHQKVDVVLSELKSHTGELEHWKQTYQERFQQHTRRLMGCLSQLKKMIVETMGPSDADDDAGSV</sequence>
<organism evidence="1 2">
    <name type="scientific">Apiospora aurea</name>
    <dbReference type="NCBI Taxonomy" id="335848"/>
    <lineage>
        <taxon>Eukaryota</taxon>
        <taxon>Fungi</taxon>
        <taxon>Dikarya</taxon>
        <taxon>Ascomycota</taxon>
        <taxon>Pezizomycotina</taxon>
        <taxon>Sordariomycetes</taxon>
        <taxon>Xylariomycetidae</taxon>
        <taxon>Amphisphaeriales</taxon>
        <taxon>Apiosporaceae</taxon>
        <taxon>Apiospora</taxon>
    </lineage>
</organism>
<comment type="caution">
    <text evidence="1">The sequence shown here is derived from an EMBL/GenBank/DDBJ whole genome shotgun (WGS) entry which is preliminary data.</text>
</comment>
<dbReference type="GeneID" id="92083784"/>
<gene>
    <name evidence="1" type="ORF">PG986_014500</name>
</gene>
<evidence type="ECO:0000313" key="2">
    <source>
        <dbReference type="Proteomes" id="UP001391051"/>
    </source>
</evidence>
<name>A0ABR1PTG6_9PEZI</name>
<dbReference type="EMBL" id="JAQQWE010000010">
    <property type="protein sequence ID" value="KAK7937632.1"/>
    <property type="molecule type" value="Genomic_DNA"/>
</dbReference>
<accession>A0ABR1PTG6</accession>
<protein>
    <submittedName>
        <fullName evidence="1">Uncharacterized protein</fullName>
    </submittedName>
</protein>
<proteinExistence type="predicted"/>
<evidence type="ECO:0000313" key="1">
    <source>
        <dbReference type="EMBL" id="KAK7937632.1"/>
    </source>
</evidence>
<keyword evidence="2" id="KW-1185">Reference proteome</keyword>
<dbReference type="RefSeq" id="XP_066692960.1">
    <property type="nucleotide sequence ID" value="XM_066850722.1"/>
</dbReference>
<dbReference type="Proteomes" id="UP001391051">
    <property type="component" value="Unassembled WGS sequence"/>
</dbReference>